<evidence type="ECO:0000259" key="2">
    <source>
        <dbReference type="PROSITE" id="PS50090"/>
    </source>
</evidence>
<evidence type="ECO:0000313" key="3">
    <source>
        <dbReference type="EMBL" id="KAK6126140.1"/>
    </source>
</evidence>
<dbReference type="Gene3D" id="1.10.10.60">
    <property type="entry name" value="Homeodomain-like"/>
    <property type="match status" value="1"/>
</dbReference>
<dbReference type="InterPro" id="IPR044822">
    <property type="entry name" value="Myb_DNA-bind_4"/>
</dbReference>
<dbReference type="PANTHER" id="PTHR31307:SF43">
    <property type="entry name" value="TRIHELIX TRANSCRIPTION FACTOR ASIL2-LIKE"/>
    <property type="match status" value="1"/>
</dbReference>
<dbReference type="InterPro" id="IPR001005">
    <property type="entry name" value="SANT/Myb"/>
</dbReference>
<organism evidence="3 4">
    <name type="scientific">Rehmannia glutinosa</name>
    <name type="common">Chinese foxglove</name>
    <dbReference type="NCBI Taxonomy" id="99300"/>
    <lineage>
        <taxon>Eukaryota</taxon>
        <taxon>Viridiplantae</taxon>
        <taxon>Streptophyta</taxon>
        <taxon>Embryophyta</taxon>
        <taxon>Tracheophyta</taxon>
        <taxon>Spermatophyta</taxon>
        <taxon>Magnoliopsida</taxon>
        <taxon>eudicotyledons</taxon>
        <taxon>Gunneridae</taxon>
        <taxon>Pentapetalae</taxon>
        <taxon>asterids</taxon>
        <taxon>lamiids</taxon>
        <taxon>Lamiales</taxon>
        <taxon>Orobanchaceae</taxon>
        <taxon>Rehmannieae</taxon>
        <taxon>Rehmannia</taxon>
    </lineage>
</organism>
<keyword evidence="1" id="KW-0175">Coiled coil</keyword>
<protein>
    <recommendedName>
        <fullName evidence="2">Myb-like domain-containing protein</fullName>
    </recommendedName>
</protein>
<dbReference type="SMART" id="SM00595">
    <property type="entry name" value="MADF"/>
    <property type="match status" value="1"/>
</dbReference>
<sequence length="404" mass="45677">MSSVTTAVAAAAADEVTVADKVEKPPRRFPPPCWTQEETLVLIDAYRERWYALRRGYLRTADWDAVAEAVASRCPGASPAKTSAQCRHKMEKLRQRYRAEKQRALSFPHPAGRYFSSWFFFENMEAMENGTTPPTSVQKPDNSDDGSRLNTFLDQNVLKLKLKAKSNLESSPDLEYDHVVQARRLNSGTKTPIQYSSYLDMEAAEKDEEDIPQDGDLINRGRRNQAMNAIPIPPLKSKSKKSGKMFNNNNFDVNGAFAPKMLPPGSRTKNFEKIDPSIDFDYNQSNSKDNSNRFEAHQGIRANYLTSSKNTNSDSGAAIHGLKRGRNAVEEIVASIKLLGEGFVKMEKEKMEMAREMEAMRMEMEMKRNQMLLESQKQIVDAFLKGLFEIKKKKKVKSGDLAEP</sequence>
<gene>
    <name evidence="3" type="ORF">DH2020_040118</name>
</gene>
<evidence type="ECO:0000256" key="1">
    <source>
        <dbReference type="SAM" id="Coils"/>
    </source>
</evidence>
<dbReference type="Pfam" id="PF13837">
    <property type="entry name" value="Myb_DNA-bind_4"/>
    <property type="match status" value="1"/>
</dbReference>
<comment type="caution">
    <text evidence="3">The sequence shown here is derived from an EMBL/GenBank/DDBJ whole genome shotgun (WGS) entry which is preliminary data.</text>
</comment>
<evidence type="ECO:0000313" key="4">
    <source>
        <dbReference type="Proteomes" id="UP001318860"/>
    </source>
</evidence>
<dbReference type="PROSITE" id="PS50090">
    <property type="entry name" value="MYB_LIKE"/>
    <property type="match status" value="1"/>
</dbReference>
<feature type="coiled-coil region" evidence="1">
    <location>
        <begin position="343"/>
        <end position="370"/>
    </location>
</feature>
<dbReference type="EMBL" id="JABTTQ020002063">
    <property type="protein sequence ID" value="KAK6126140.1"/>
    <property type="molecule type" value="Genomic_DNA"/>
</dbReference>
<name>A0ABR0UTX4_REHGL</name>
<reference evidence="3 4" key="1">
    <citation type="journal article" date="2021" name="Comput. Struct. Biotechnol. J.">
        <title>De novo genome assembly of the potent medicinal plant Rehmannia glutinosa using nanopore technology.</title>
        <authorList>
            <person name="Ma L."/>
            <person name="Dong C."/>
            <person name="Song C."/>
            <person name="Wang X."/>
            <person name="Zheng X."/>
            <person name="Niu Y."/>
            <person name="Chen S."/>
            <person name="Feng W."/>
        </authorList>
    </citation>
    <scope>NUCLEOTIDE SEQUENCE [LARGE SCALE GENOMIC DNA]</scope>
    <source>
        <strain evidence="3">DH-2019</strain>
    </source>
</reference>
<dbReference type="PANTHER" id="PTHR31307">
    <property type="entry name" value="TRIHELIX TRANSCRIPTION FACTOR ASIL2"/>
    <property type="match status" value="1"/>
</dbReference>
<keyword evidence="4" id="KW-1185">Reference proteome</keyword>
<proteinExistence type="predicted"/>
<dbReference type="InterPro" id="IPR044823">
    <property type="entry name" value="ASIL1/2-like"/>
</dbReference>
<accession>A0ABR0UTX4</accession>
<dbReference type="Proteomes" id="UP001318860">
    <property type="component" value="Unassembled WGS sequence"/>
</dbReference>
<feature type="domain" description="Myb-like" evidence="2">
    <location>
        <begin position="34"/>
        <end position="94"/>
    </location>
</feature>